<dbReference type="PROSITE" id="PS50894">
    <property type="entry name" value="HPT"/>
    <property type="match status" value="1"/>
</dbReference>
<dbReference type="Gene3D" id="1.20.120.160">
    <property type="entry name" value="HPT domain"/>
    <property type="match status" value="1"/>
</dbReference>
<evidence type="ECO:0000259" key="9">
    <source>
        <dbReference type="PROSITE" id="PS50894"/>
    </source>
</evidence>
<name>A0A1M4TA52_9GAMM</name>
<comment type="catalytic activity">
    <reaction evidence="4">
        <text>2 GTP = 3',3'-c-di-GMP + 2 diphosphate</text>
        <dbReference type="Rhea" id="RHEA:24898"/>
        <dbReference type="ChEBI" id="CHEBI:33019"/>
        <dbReference type="ChEBI" id="CHEBI:37565"/>
        <dbReference type="ChEBI" id="CHEBI:58805"/>
        <dbReference type="EC" id="2.7.7.65"/>
    </reaction>
</comment>
<evidence type="ECO:0000256" key="6">
    <source>
        <dbReference type="PROSITE-ProRule" id="PRU00169"/>
    </source>
</evidence>
<dbReference type="GO" id="GO:0043709">
    <property type="term" value="P:cell adhesion involved in single-species biofilm formation"/>
    <property type="evidence" value="ECO:0007669"/>
    <property type="project" value="TreeGrafter"/>
</dbReference>
<dbReference type="Gene3D" id="3.40.50.2300">
    <property type="match status" value="1"/>
</dbReference>
<dbReference type="Pfam" id="PF00990">
    <property type="entry name" value="GGDEF"/>
    <property type="match status" value="1"/>
</dbReference>
<dbReference type="OrthoDB" id="9812260at2"/>
<dbReference type="PROSITE" id="PS50887">
    <property type="entry name" value="GGDEF"/>
    <property type="match status" value="1"/>
</dbReference>
<dbReference type="Pfam" id="PF00072">
    <property type="entry name" value="Response_reg"/>
    <property type="match status" value="1"/>
</dbReference>
<dbReference type="Proteomes" id="UP000184346">
    <property type="component" value="Unassembled WGS sequence"/>
</dbReference>
<sequence length="539" mass="59842">MNDSDIDWQLETLRRQYVERLKNELKALLADMQPPGDAATGDRATLEALRHGLHRIAGSAGTFGFAQLGASCRSMELQVQEWLDERRSPTSDDFAALLERARACLAQLEADTLPAGAVSTSSPLAADSRRARIAILGDHQQSRSLVTTLKGLGYACHWFLMQEAAELGPWSADILLIDETGSPRSRWVKALAGLSKLPTLLLLSDEDTFQGRLDAVRHEVKGYFTPPLDMPALEQRIRHLTHLPEQEAYRVLIVDDDAQLAEHYRLVLLASGIDSQVVADPSQVLEVMHTFQPDVVLIDINMPGCSGPELARVIRLDEDWLRVPLIYLSVETDAHRQALALAQAGDDFLCKPISDEALSSAMLARAKRSRQLSAALDRDSLTGLMKHSAIKEMVEVEIARARRSGAAVCVAMLDIDHFKSINDTYGHAVGDQVIRRLANLLKQRLRRVDHVGRYGGEEFVAVLPSCTLEDAYRVIERMRQHFQELECVAGPKTFHATFSAGVASMNTRDTTEMLLDAADLAMYRAKRGGRNRVVKIERD</sequence>
<dbReference type="RefSeq" id="WP_072819177.1">
    <property type="nucleotide sequence ID" value="NZ_FQUJ01000002.1"/>
</dbReference>
<evidence type="ECO:0000256" key="4">
    <source>
        <dbReference type="ARBA" id="ARBA00034247"/>
    </source>
</evidence>
<evidence type="ECO:0000259" key="8">
    <source>
        <dbReference type="PROSITE" id="PS50887"/>
    </source>
</evidence>
<dbReference type="PANTHER" id="PTHR45138">
    <property type="entry name" value="REGULATORY COMPONENTS OF SENSORY TRANSDUCTION SYSTEM"/>
    <property type="match status" value="1"/>
</dbReference>
<dbReference type="Gene3D" id="3.30.70.270">
    <property type="match status" value="1"/>
</dbReference>
<dbReference type="EC" id="2.7.7.65" evidence="2"/>
<dbReference type="PROSITE" id="PS50110">
    <property type="entry name" value="RESPONSE_REGULATORY"/>
    <property type="match status" value="1"/>
</dbReference>
<dbReference type="SUPFAM" id="SSF55073">
    <property type="entry name" value="Nucleotide cyclase"/>
    <property type="match status" value="1"/>
</dbReference>
<comment type="cofactor">
    <cofactor evidence="1">
        <name>Mg(2+)</name>
        <dbReference type="ChEBI" id="CHEBI:18420"/>
    </cofactor>
</comment>
<dbReference type="Pfam" id="PF01627">
    <property type="entry name" value="Hpt"/>
    <property type="match status" value="1"/>
</dbReference>
<dbReference type="InterPro" id="IPR000160">
    <property type="entry name" value="GGDEF_dom"/>
</dbReference>
<dbReference type="CDD" id="cd00088">
    <property type="entry name" value="HPT"/>
    <property type="match status" value="1"/>
</dbReference>
<dbReference type="AlphaFoldDB" id="A0A1M4TA52"/>
<dbReference type="PANTHER" id="PTHR45138:SF9">
    <property type="entry name" value="DIGUANYLATE CYCLASE DGCM-RELATED"/>
    <property type="match status" value="1"/>
</dbReference>
<dbReference type="NCBIfam" id="TIGR00254">
    <property type="entry name" value="GGDEF"/>
    <property type="match status" value="1"/>
</dbReference>
<dbReference type="SMART" id="SM00267">
    <property type="entry name" value="GGDEF"/>
    <property type="match status" value="1"/>
</dbReference>
<dbReference type="InterPro" id="IPR036641">
    <property type="entry name" value="HPT_dom_sf"/>
</dbReference>
<dbReference type="GO" id="GO:0004672">
    <property type="term" value="F:protein kinase activity"/>
    <property type="evidence" value="ECO:0007669"/>
    <property type="project" value="UniProtKB-ARBA"/>
</dbReference>
<gene>
    <name evidence="10" type="ORF">SAMN02745148_00388</name>
</gene>
<dbReference type="EMBL" id="FQUJ01000002">
    <property type="protein sequence ID" value="SHE41341.1"/>
    <property type="molecule type" value="Genomic_DNA"/>
</dbReference>
<dbReference type="SUPFAM" id="SSF52172">
    <property type="entry name" value="CheY-like"/>
    <property type="match status" value="1"/>
</dbReference>
<dbReference type="FunFam" id="3.30.70.270:FF:000001">
    <property type="entry name" value="Diguanylate cyclase domain protein"/>
    <property type="match status" value="1"/>
</dbReference>
<feature type="domain" description="HPt" evidence="9">
    <location>
        <begin position="10"/>
        <end position="115"/>
    </location>
</feature>
<dbReference type="GO" id="GO:0052621">
    <property type="term" value="F:diguanylate cyclase activity"/>
    <property type="evidence" value="ECO:0007669"/>
    <property type="project" value="UniProtKB-EC"/>
</dbReference>
<accession>A0A1M4TA52</accession>
<keyword evidence="3" id="KW-0902">Two-component regulatory system</keyword>
<dbReference type="GO" id="GO:0005886">
    <property type="term" value="C:plasma membrane"/>
    <property type="evidence" value="ECO:0007669"/>
    <property type="project" value="TreeGrafter"/>
</dbReference>
<feature type="modified residue" description="Phosphohistidine" evidence="5">
    <location>
        <position position="54"/>
    </location>
</feature>
<dbReference type="SUPFAM" id="SSF47226">
    <property type="entry name" value="Histidine-containing phosphotransfer domain, HPT domain"/>
    <property type="match status" value="1"/>
</dbReference>
<keyword evidence="11" id="KW-1185">Reference proteome</keyword>
<organism evidence="10 11">
    <name type="scientific">Modicisalibacter ilicicola DSM 19980</name>
    <dbReference type="NCBI Taxonomy" id="1121942"/>
    <lineage>
        <taxon>Bacteria</taxon>
        <taxon>Pseudomonadati</taxon>
        <taxon>Pseudomonadota</taxon>
        <taxon>Gammaproteobacteria</taxon>
        <taxon>Oceanospirillales</taxon>
        <taxon>Halomonadaceae</taxon>
        <taxon>Modicisalibacter</taxon>
    </lineage>
</organism>
<feature type="domain" description="Response regulatory" evidence="7">
    <location>
        <begin position="250"/>
        <end position="366"/>
    </location>
</feature>
<proteinExistence type="predicted"/>
<dbReference type="CDD" id="cd01949">
    <property type="entry name" value="GGDEF"/>
    <property type="match status" value="1"/>
</dbReference>
<dbReference type="InterPro" id="IPR029787">
    <property type="entry name" value="Nucleotide_cyclase"/>
</dbReference>
<evidence type="ECO:0000259" key="7">
    <source>
        <dbReference type="PROSITE" id="PS50110"/>
    </source>
</evidence>
<keyword evidence="6" id="KW-0597">Phosphoprotein</keyword>
<dbReference type="InterPro" id="IPR043128">
    <property type="entry name" value="Rev_trsase/Diguanyl_cyclase"/>
</dbReference>
<protein>
    <recommendedName>
        <fullName evidence="2">diguanylate cyclase</fullName>
        <ecNumber evidence="2">2.7.7.65</ecNumber>
    </recommendedName>
</protein>
<reference evidence="10 11" key="1">
    <citation type="submission" date="2016-11" db="EMBL/GenBank/DDBJ databases">
        <authorList>
            <person name="Jaros S."/>
            <person name="Januszkiewicz K."/>
            <person name="Wedrychowicz H."/>
        </authorList>
    </citation>
    <scope>NUCLEOTIDE SEQUENCE [LARGE SCALE GENOMIC DNA]</scope>
    <source>
        <strain evidence="10 11">DSM 19980</strain>
    </source>
</reference>
<feature type="modified residue" description="4-aspartylphosphate" evidence="6">
    <location>
        <position position="299"/>
    </location>
</feature>
<dbReference type="STRING" id="1121942.SAMN02745148_00388"/>
<dbReference type="GO" id="GO:0000160">
    <property type="term" value="P:phosphorelay signal transduction system"/>
    <property type="evidence" value="ECO:0007669"/>
    <property type="project" value="UniProtKB-KW"/>
</dbReference>
<evidence type="ECO:0000256" key="2">
    <source>
        <dbReference type="ARBA" id="ARBA00012528"/>
    </source>
</evidence>
<evidence type="ECO:0000256" key="1">
    <source>
        <dbReference type="ARBA" id="ARBA00001946"/>
    </source>
</evidence>
<dbReference type="GO" id="GO:1902201">
    <property type="term" value="P:negative regulation of bacterial-type flagellum-dependent cell motility"/>
    <property type="evidence" value="ECO:0007669"/>
    <property type="project" value="TreeGrafter"/>
</dbReference>
<dbReference type="InterPro" id="IPR001789">
    <property type="entry name" value="Sig_transdc_resp-reg_receiver"/>
</dbReference>
<feature type="domain" description="GGDEF" evidence="8">
    <location>
        <begin position="406"/>
        <end position="538"/>
    </location>
</feature>
<evidence type="ECO:0000313" key="10">
    <source>
        <dbReference type="EMBL" id="SHE41341.1"/>
    </source>
</evidence>
<dbReference type="InterPro" id="IPR011006">
    <property type="entry name" value="CheY-like_superfamily"/>
</dbReference>
<evidence type="ECO:0000256" key="3">
    <source>
        <dbReference type="ARBA" id="ARBA00023012"/>
    </source>
</evidence>
<dbReference type="InterPro" id="IPR008207">
    <property type="entry name" value="Sig_transdc_His_kin_Hpt_dom"/>
</dbReference>
<evidence type="ECO:0000313" key="11">
    <source>
        <dbReference type="Proteomes" id="UP000184346"/>
    </source>
</evidence>
<evidence type="ECO:0000256" key="5">
    <source>
        <dbReference type="PROSITE-ProRule" id="PRU00110"/>
    </source>
</evidence>
<dbReference type="InterPro" id="IPR050469">
    <property type="entry name" value="Diguanylate_Cyclase"/>
</dbReference>
<dbReference type="SMART" id="SM00448">
    <property type="entry name" value="REC"/>
    <property type="match status" value="1"/>
</dbReference>